<evidence type="ECO:0000313" key="8">
    <source>
        <dbReference type="Proteomes" id="UP000501237"/>
    </source>
</evidence>
<evidence type="ECO:0000256" key="2">
    <source>
        <dbReference type="SAM" id="SignalP"/>
    </source>
</evidence>
<dbReference type="NCBIfam" id="TIGR01414">
    <property type="entry name" value="autotrans_barl"/>
    <property type="match status" value="1"/>
</dbReference>
<dbReference type="Gene3D" id="2.40.160.20">
    <property type="match status" value="1"/>
</dbReference>
<evidence type="ECO:0000313" key="5">
    <source>
        <dbReference type="EMBL" id="BCA30252.1"/>
    </source>
</evidence>
<evidence type="ECO:0000313" key="9">
    <source>
        <dbReference type="Proteomes" id="UP000515591"/>
    </source>
</evidence>
<dbReference type="EMBL" id="AP022642">
    <property type="protein sequence ID" value="BCA30252.1"/>
    <property type="molecule type" value="Genomic_DNA"/>
</dbReference>
<keyword evidence="1 2" id="KW-0732">Signal</keyword>
<evidence type="ECO:0000313" key="7">
    <source>
        <dbReference type="Proteomes" id="UP000461288"/>
    </source>
</evidence>
<reference evidence="6 7" key="2">
    <citation type="submission" date="2019-12" db="EMBL/GenBank/DDBJ databases">
        <title>Draft genome sequence of Pseudomonas otitidis recovered from a chicken carcass.</title>
        <authorList>
            <person name="Vieira T.R."/>
            <person name="Oliviera E.F.C."/>
            <person name="Silva N.M.V."/>
            <person name="Sambrano G.E."/>
            <person name="Cibulski S.P."/>
            <person name="Cardoso M.R.I."/>
        </authorList>
    </citation>
    <scope>NUCLEOTIDE SEQUENCE [LARGE SCALE GENOMIC DNA]</scope>
    <source>
        <strain evidence="6 7">25_K</strain>
    </source>
</reference>
<dbReference type="InterPro" id="IPR006315">
    <property type="entry name" value="OM_autotransptr_brl_dom"/>
</dbReference>
<evidence type="ECO:0000256" key="1">
    <source>
        <dbReference type="ARBA" id="ARBA00022729"/>
    </source>
</evidence>
<gene>
    <name evidence="6" type="ORF">GO594_17265</name>
    <name evidence="5" type="ORF">PtoMrB4_42290</name>
    <name evidence="4" type="ORF">WP8S17C03_42110</name>
</gene>
<dbReference type="InterPro" id="IPR011250">
    <property type="entry name" value="OMP/PagP_B-barrel"/>
</dbReference>
<organism evidence="5 8">
    <name type="scientific">Metapseudomonas otitidis</name>
    <dbReference type="NCBI Taxonomy" id="319939"/>
    <lineage>
        <taxon>Bacteria</taxon>
        <taxon>Pseudomonadati</taxon>
        <taxon>Pseudomonadota</taxon>
        <taxon>Gammaproteobacteria</taxon>
        <taxon>Pseudomonadales</taxon>
        <taxon>Pseudomonadaceae</taxon>
        <taxon>Metapseudomonas</taxon>
    </lineage>
</organism>
<accession>A0A679GLB9</accession>
<dbReference type="Proteomes" id="UP000501237">
    <property type="component" value="Chromosome"/>
</dbReference>
<dbReference type="SUPFAM" id="SSF56925">
    <property type="entry name" value="OMPA-like"/>
    <property type="match status" value="1"/>
</dbReference>
<dbReference type="GeneID" id="57399445"/>
<dbReference type="RefSeq" id="WP_044405569.1">
    <property type="nucleotide sequence ID" value="NZ_AP022213.1"/>
</dbReference>
<protein>
    <submittedName>
        <fullName evidence="6">Outer membrane beta-barrel protein</fullName>
    </submittedName>
    <submittedName>
        <fullName evidence="5">Outer surface protein</fullName>
    </submittedName>
</protein>
<dbReference type="Proteomes" id="UP000515591">
    <property type="component" value="Chromosome"/>
</dbReference>
<dbReference type="EMBL" id="AP022213">
    <property type="protein sequence ID" value="BBT18162.1"/>
    <property type="molecule type" value="Genomic_DNA"/>
</dbReference>
<reference evidence="4 9" key="1">
    <citation type="submission" date="2019-12" db="EMBL/GenBank/DDBJ databases">
        <title>complete genome sequences of Pseudomonas otitidis str. WP8-S17-CRE-03 isolated from wastewater treatment plant effluent.</title>
        <authorList>
            <person name="Sekizuka T."/>
            <person name="Itokawa K."/>
            <person name="Yatsu K."/>
            <person name="Inamine Y."/>
            <person name="Kuroda M."/>
        </authorList>
    </citation>
    <scope>NUCLEOTIDE SEQUENCE [LARGE SCALE GENOMIC DNA]</scope>
    <source>
        <strain evidence="4 9">WP8-S17-CRE-03</strain>
    </source>
</reference>
<reference evidence="5 8" key="3">
    <citation type="journal article" date="2020" name="Microbiol. Resour. Announc.">
        <title>Complete genome sequence of Pseudomonas otitidis strain MrB4, isolated from Lake Biwa in Japan.</title>
        <authorList>
            <person name="Miyazaki K."/>
            <person name="Hase E."/>
            <person name="Maruya T."/>
        </authorList>
    </citation>
    <scope>NUCLEOTIDE SEQUENCE [LARGE SCALE GENOMIC DNA]</scope>
    <source>
        <strain evidence="5 8">MrB4</strain>
    </source>
</reference>
<dbReference type="Pfam" id="PF13505">
    <property type="entry name" value="OMP_b-brl"/>
    <property type="match status" value="1"/>
</dbReference>
<evidence type="ECO:0000259" key="3">
    <source>
        <dbReference type="Pfam" id="PF13505"/>
    </source>
</evidence>
<dbReference type="Proteomes" id="UP000461288">
    <property type="component" value="Unassembled WGS sequence"/>
</dbReference>
<dbReference type="AlphaFoldDB" id="A0A679GLB9"/>
<evidence type="ECO:0000313" key="4">
    <source>
        <dbReference type="EMBL" id="BBT18162.1"/>
    </source>
</evidence>
<dbReference type="EMBL" id="WTFN01000042">
    <property type="protein sequence ID" value="MWK57731.1"/>
    <property type="molecule type" value="Genomic_DNA"/>
</dbReference>
<feature type="chain" id="PRO_5043212104" evidence="2">
    <location>
        <begin position="24"/>
        <end position="227"/>
    </location>
</feature>
<feature type="signal peptide" evidence="2">
    <location>
        <begin position="1"/>
        <end position="23"/>
    </location>
</feature>
<dbReference type="InterPro" id="IPR027385">
    <property type="entry name" value="Beta-barrel_OMP"/>
</dbReference>
<name>A0A679GLB9_9GAMM</name>
<sequence length="227" mass="24893">MTLSLRRLAPLPLLLGLCTPALADDSGLYVSLLGGANWVAHQNLRQNSLDFVQMDYEQPLSSGYAVDLAVGWRSPIGLRPELALAYRRNSLDQFADRVYEGGGKIDGKGQEAGSSLMANLWYDLPMPEGFTRIKPYIGGGVGYTRLTIRDLEANGVSFGATHRDDVGTWQLGAGVAYQWDAHWSVSMDYRYLQTRTAHFGDIEGLPPGDVSTQYNAQSLMLGVQYGL</sequence>
<evidence type="ECO:0000313" key="6">
    <source>
        <dbReference type="EMBL" id="MWK57731.1"/>
    </source>
</evidence>
<proteinExistence type="predicted"/>
<dbReference type="GO" id="GO:0019867">
    <property type="term" value="C:outer membrane"/>
    <property type="evidence" value="ECO:0007669"/>
    <property type="project" value="InterPro"/>
</dbReference>
<feature type="domain" description="Outer membrane protein beta-barrel" evidence="3">
    <location>
        <begin position="11"/>
        <end position="225"/>
    </location>
</feature>
<dbReference type="KEGG" id="poj:PtoMrB4_42290"/>